<proteinExistence type="predicted"/>
<dbReference type="AlphaFoldDB" id="A0A6M1T6Q5"/>
<keyword evidence="4" id="KW-1185">Reference proteome</keyword>
<organism evidence="3 4">
    <name type="scientific">Halalkalibaculum roseum</name>
    <dbReference type="NCBI Taxonomy" id="2709311"/>
    <lineage>
        <taxon>Bacteria</taxon>
        <taxon>Pseudomonadati</taxon>
        <taxon>Balneolota</taxon>
        <taxon>Balneolia</taxon>
        <taxon>Balneolales</taxon>
        <taxon>Balneolaceae</taxon>
        <taxon>Halalkalibaculum</taxon>
    </lineage>
</organism>
<dbReference type="Proteomes" id="UP000473278">
    <property type="component" value="Unassembled WGS sequence"/>
</dbReference>
<dbReference type="RefSeq" id="WP_165143206.1">
    <property type="nucleotide sequence ID" value="NZ_JAALLT010000004.1"/>
</dbReference>
<dbReference type="Pfam" id="PF00561">
    <property type="entry name" value="Abhydrolase_1"/>
    <property type="match status" value="1"/>
</dbReference>
<dbReference type="Gene3D" id="3.40.50.1820">
    <property type="entry name" value="alpha/beta hydrolase"/>
    <property type="match status" value="1"/>
</dbReference>
<dbReference type="PANTHER" id="PTHR43798:SF31">
    <property type="entry name" value="AB HYDROLASE SUPERFAMILY PROTEIN YCLE"/>
    <property type="match status" value="1"/>
</dbReference>
<dbReference type="GO" id="GO:0016020">
    <property type="term" value="C:membrane"/>
    <property type="evidence" value="ECO:0007669"/>
    <property type="project" value="TreeGrafter"/>
</dbReference>
<gene>
    <name evidence="3" type="ORF">G3570_13385</name>
</gene>
<evidence type="ECO:0000256" key="1">
    <source>
        <dbReference type="ARBA" id="ARBA00022801"/>
    </source>
</evidence>
<dbReference type="InterPro" id="IPR050266">
    <property type="entry name" value="AB_hydrolase_sf"/>
</dbReference>
<name>A0A6M1T6Q5_9BACT</name>
<dbReference type="InterPro" id="IPR000073">
    <property type="entry name" value="AB_hydrolase_1"/>
</dbReference>
<dbReference type="EMBL" id="JAALLT010000004">
    <property type="protein sequence ID" value="NGP77635.1"/>
    <property type="molecule type" value="Genomic_DNA"/>
</dbReference>
<evidence type="ECO:0000313" key="3">
    <source>
        <dbReference type="EMBL" id="NGP77635.1"/>
    </source>
</evidence>
<accession>A0A6M1T6Q5</accession>
<sequence>MTDKRTYRYNNLPVAYRKTGTGKPMIILHGWGSSSRVMMPVAKQLSDIRCCYVIDLPGFGDTPEPDRSWSIDDYTDMVQSFIENECDETVDILAHSFGGRITLKLCARAFGQEWVEKVLITGGAGMKPRRKPSYYLKKYTAKLLKAPFLLLPSGSKENALKWLRNTSAWKALGSSEYSELSGVMRETFVKSVTEYLEATLPKIPHEVLLLWGRNDEATPIYQGERMDEGIQNAALVVMENAGHYAFLDKPKHFTSIARAFLKD</sequence>
<dbReference type="PRINTS" id="PR00111">
    <property type="entry name" value="ABHYDROLASE"/>
</dbReference>
<evidence type="ECO:0000259" key="2">
    <source>
        <dbReference type="Pfam" id="PF00561"/>
    </source>
</evidence>
<reference evidence="3 4" key="1">
    <citation type="submission" date="2020-02" db="EMBL/GenBank/DDBJ databases">
        <title>Balneolaceae bacterium YR4-1, complete genome.</title>
        <authorList>
            <person name="Li Y."/>
            <person name="Wu S."/>
        </authorList>
    </citation>
    <scope>NUCLEOTIDE SEQUENCE [LARGE SCALE GENOMIC DNA]</scope>
    <source>
        <strain evidence="3 4">YR4-1</strain>
    </source>
</reference>
<comment type="caution">
    <text evidence="3">The sequence shown here is derived from an EMBL/GenBank/DDBJ whole genome shotgun (WGS) entry which is preliminary data.</text>
</comment>
<feature type="domain" description="AB hydrolase-1" evidence="2">
    <location>
        <begin position="23"/>
        <end position="250"/>
    </location>
</feature>
<dbReference type="InterPro" id="IPR029058">
    <property type="entry name" value="AB_hydrolase_fold"/>
</dbReference>
<evidence type="ECO:0000313" key="4">
    <source>
        <dbReference type="Proteomes" id="UP000473278"/>
    </source>
</evidence>
<dbReference type="GO" id="GO:0016787">
    <property type="term" value="F:hydrolase activity"/>
    <property type="evidence" value="ECO:0007669"/>
    <property type="project" value="UniProtKB-KW"/>
</dbReference>
<dbReference type="PANTHER" id="PTHR43798">
    <property type="entry name" value="MONOACYLGLYCEROL LIPASE"/>
    <property type="match status" value="1"/>
</dbReference>
<dbReference type="SUPFAM" id="SSF53474">
    <property type="entry name" value="alpha/beta-Hydrolases"/>
    <property type="match status" value="1"/>
</dbReference>
<keyword evidence="1 3" id="KW-0378">Hydrolase</keyword>
<protein>
    <submittedName>
        <fullName evidence="3">Alpha/beta hydrolase</fullName>
    </submittedName>
</protein>